<dbReference type="Gene3D" id="3.30.300.20">
    <property type="match status" value="1"/>
</dbReference>
<evidence type="ECO:0000313" key="12">
    <source>
        <dbReference type="Proteomes" id="UP000176700"/>
    </source>
</evidence>
<evidence type="ECO:0000256" key="8">
    <source>
        <dbReference type="HAMAP-Rule" id="MF_01309"/>
    </source>
</evidence>
<evidence type="ECO:0000256" key="9">
    <source>
        <dbReference type="RuleBase" id="RU003624"/>
    </source>
</evidence>
<evidence type="ECO:0000256" key="1">
    <source>
        <dbReference type="ARBA" id="ARBA00010761"/>
    </source>
</evidence>
<organism evidence="11 12">
    <name type="scientific">Candidatus Ryanbacteria bacterium RIFCSPHIGHO2_01_45_13</name>
    <dbReference type="NCBI Taxonomy" id="1802112"/>
    <lineage>
        <taxon>Bacteria</taxon>
        <taxon>Candidatus Ryaniibacteriota</taxon>
    </lineage>
</organism>
<dbReference type="InterPro" id="IPR005704">
    <property type="entry name" value="Ribosomal_uS3_bac-typ"/>
</dbReference>
<dbReference type="InterPro" id="IPR036419">
    <property type="entry name" value="Ribosomal_S3_C_sf"/>
</dbReference>
<protein>
    <recommendedName>
        <fullName evidence="7 8">Small ribosomal subunit protein uS3</fullName>
    </recommendedName>
</protein>
<evidence type="ECO:0000313" key="11">
    <source>
        <dbReference type="EMBL" id="OGZ42468.1"/>
    </source>
</evidence>
<accession>A0A1G2FXY3</accession>
<dbReference type="GO" id="GO:0019843">
    <property type="term" value="F:rRNA binding"/>
    <property type="evidence" value="ECO:0007669"/>
    <property type="project" value="UniProtKB-UniRule"/>
</dbReference>
<keyword evidence="3 8" id="KW-0694">RNA-binding</keyword>
<dbReference type="InterPro" id="IPR015946">
    <property type="entry name" value="KH_dom-like_a/b"/>
</dbReference>
<comment type="function">
    <text evidence="6 8">Binds the lower part of the 30S subunit head. Binds mRNA in the 70S ribosome, positioning it for translation.</text>
</comment>
<evidence type="ECO:0000259" key="10">
    <source>
        <dbReference type="PROSITE" id="PS50823"/>
    </source>
</evidence>
<comment type="subunit">
    <text evidence="8">Part of the 30S ribosomal subunit. Forms a tight complex with proteins S10 and S14.</text>
</comment>
<dbReference type="FunFam" id="3.30.300.20:FF:000001">
    <property type="entry name" value="30S ribosomal protein S3"/>
    <property type="match status" value="1"/>
</dbReference>
<keyword evidence="4 8" id="KW-0689">Ribosomal protein</keyword>
<dbReference type="PANTHER" id="PTHR11760:SF19">
    <property type="entry name" value="SMALL RIBOSOMAL SUBUNIT PROTEIN US3C"/>
    <property type="match status" value="1"/>
</dbReference>
<dbReference type="CDD" id="cd02412">
    <property type="entry name" value="KH-II_30S_S3"/>
    <property type="match status" value="1"/>
</dbReference>
<dbReference type="AlphaFoldDB" id="A0A1G2FXY3"/>
<dbReference type="InterPro" id="IPR057258">
    <property type="entry name" value="Ribosomal_uS3"/>
</dbReference>
<dbReference type="PANTHER" id="PTHR11760">
    <property type="entry name" value="30S/40S RIBOSOMAL PROTEIN S3"/>
    <property type="match status" value="1"/>
</dbReference>
<name>A0A1G2FXY3_9BACT</name>
<dbReference type="PROSITE" id="PS00548">
    <property type="entry name" value="RIBOSOMAL_S3"/>
    <property type="match status" value="1"/>
</dbReference>
<feature type="domain" description="KH type-2" evidence="10">
    <location>
        <begin position="38"/>
        <end position="116"/>
    </location>
</feature>
<dbReference type="InterPro" id="IPR001351">
    <property type="entry name" value="Ribosomal_uS3_C"/>
</dbReference>
<dbReference type="NCBIfam" id="TIGR01009">
    <property type="entry name" value="rpsC_bact"/>
    <property type="match status" value="1"/>
</dbReference>
<dbReference type="SMART" id="SM00322">
    <property type="entry name" value="KH"/>
    <property type="match status" value="1"/>
</dbReference>
<keyword evidence="5 8" id="KW-0687">Ribonucleoprotein</keyword>
<evidence type="ECO:0000256" key="7">
    <source>
        <dbReference type="ARBA" id="ARBA00035257"/>
    </source>
</evidence>
<evidence type="ECO:0000256" key="2">
    <source>
        <dbReference type="ARBA" id="ARBA00022730"/>
    </source>
</evidence>
<dbReference type="InterPro" id="IPR018280">
    <property type="entry name" value="Ribosomal_uS3_CS"/>
</dbReference>
<reference evidence="11 12" key="1">
    <citation type="journal article" date="2016" name="Nat. Commun.">
        <title>Thousands of microbial genomes shed light on interconnected biogeochemical processes in an aquifer system.</title>
        <authorList>
            <person name="Anantharaman K."/>
            <person name="Brown C.T."/>
            <person name="Hug L.A."/>
            <person name="Sharon I."/>
            <person name="Castelle C.J."/>
            <person name="Probst A.J."/>
            <person name="Thomas B.C."/>
            <person name="Singh A."/>
            <person name="Wilkins M.J."/>
            <person name="Karaoz U."/>
            <person name="Brodie E.L."/>
            <person name="Williams K.H."/>
            <person name="Hubbard S.S."/>
            <person name="Banfield J.F."/>
        </authorList>
    </citation>
    <scope>NUCLEOTIDE SEQUENCE [LARGE SCALE GENOMIC DNA]</scope>
</reference>
<keyword evidence="2 8" id="KW-0699">rRNA-binding</keyword>
<dbReference type="GO" id="GO:0022627">
    <property type="term" value="C:cytosolic small ribosomal subunit"/>
    <property type="evidence" value="ECO:0007669"/>
    <property type="project" value="TreeGrafter"/>
</dbReference>
<evidence type="ECO:0000256" key="4">
    <source>
        <dbReference type="ARBA" id="ARBA00022980"/>
    </source>
</evidence>
<gene>
    <name evidence="8" type="primary">rpsC</name>
    <name evidence="11" type="ORF">A2W41_03740</name>
</gene>
<dbReference type="GO" id="GO:0003729">
    <property type="term" value="F:mRNA binding"/>
    <property type="evidence" value="ECO:0007669"/>
    <property type="project" value="UniProtKB-UniRule"/>
</dbReference>
<dbReference type="GO" id="GO:0003735">
    <property type="term" value="F:structural constituent of ribosome"/>
    <property type="evidence" value="ECO:0007669"/>
    <property type="project" value="InterPro"/>
</dbReference>
<evidence type="ECO:0000256" key="5">
    <source>
        <dbReference type="ARBA" id="ARBA00023274"/>
    </source>
</evidence>
<dbReference type="InterPro" id="IPR009019">
    <property type="entry name" value="KH_sf_prok-type"/>
</dbReference>
<dbReference type="EMBL" id="MHNI01000018">
    <property type="protein sequence ID" value="OGZ42468.1"/>
    <property type="molecule type" value="Genomic_DNA"/>
</dbReference>
<dbReference type="Pfam" id="PF07650">
    <property type="entry name" value="KH_2"/>
    <property type="match status" value="1"/>
</dbReference>
<proteinExistence type="inferred from homology"/>
<dbReference type="GO" id="GO:0006412">
    <property type="term" value="P:translation"/>
    <property type="evidence" value="ECO:0007669"/>
    <property type="project" value="UniProtKB-UniRule"/>
</dbReference>
<dbReference type="InterPro" id="IPR004087">
    <property type="entry name" value="KH_dom"/>
</dbReference>
<comment type="similarity">
    <text evidence="1 8 9">Belongs to the universal ribosomal protein uS3 family.</text>
</comment>
<dbReference type="InterPro" id="IPR004044">
    <property type="entry name" value="KH_dom_type_2"/>
</dbReference>
<evidence type="ECO:0000256" key="3">
    <source>
        <dbReference type="ARBA" id="ARBA00022884"/>
    </source>
</evidence>
<dbReference type="HAMAP" id="MF_01309_B">
    <property type="entry name" value="Ribosomal_uS3_B"/>
    <property type="match status" value="1"/>
</dbReference>
<dbReference type="PROSITE" id="PS50823">
    <property type="entry name" value="KH_TYPE_2"/>
    <property type="match status" value="1"/>
</dbReference>
<dbReference type="Gene3D" id="3.30.1140.32">
    <property type="entry name" value="Ribosomal protein S3, C-terminal domain"/>
    <property type="match status" value="1"/>
</dbReference>
<dbReference type="Pfam" id="PF00189">
    <property type="entry name" value="Ribosomal_S3_C"/>
    <property type="match status" value="1"/>
</dbReference>
<sequence>MTHNVHPYVFRLGINRDWRSRWFHRTSYAQFLKEDTLLREWLMKKLKNYMVESIEIERSAREFRLTIRTPRPGLLIGRGGEGIERLKKEILKKARELSASLGSPNFSFKIAVEEVRNPEANASVVARLIVQDLERRIRFRRILKQHVAKMMSARSVEGARILLKGRLDGSEMGRREWIREGKIPLQTLRANIDFARDTAHLPYGTIGVKVWIYKGEIFGENQKPTNSK</sequence>
<evidence type="ECO:0000256" key="6">
    <source>
        <dbReference type="ARBA" id="ARBA00024998"/>
    </source>
</evidence>
<comment type="caution">
    <text evidence="11">The sequence shown here is derived from an EMBL/GenBank/DDBJ whole genome shotgun (WGS) entry which is preliminary data.</text>
</comment>
<dbReference type="SUPFAM" id="SSF54814">
    <property type="entry name" value="Prokaryotic type KH domain (KH-domain type II)"/>
    <property type="match status" value="1"/>
</dbReference>
<dbReference type="SUPFAM" id="SSF54821">
    <property type="entry name" value="Ribosomal protein S3 C-terminal domain"/>
    <property type="match status" value="1"/>
</dbReference>
<dbReference type="Proteomes" id="UP000176700">
    <property type="component" value="Unassembled WGS sequence"/>
</dbReference>